<dbReference type="PANTHER" id="PTHR43730">
    <property type="entry name" value="BETA-MANNOSIDASE"/>
    <property type="match status" value="1"/>
</dbReference>
<evidence type="ECO:0000256" key="11">
    <source>
        <dbReference type="ARBA" id="ARBA00023228"/>
    </source>
</evidence>
<accession>A0A857JKA7</accession>
<dbReference type="Gene3D" id="2.60.120.260">
    <property type="entry name" value="Galactose-binding domain-like"/>
    <property type="match status" value="1"/>
</dbReference>
<evidence type="ECO:0000256" key="13">
    <source>
        <dbReference type="ARBA" id="ARBA00038429"/>
    </source>
</evidence>
<evidence type="ECO:0000256" key="4">
    <source>
        <dbReference type="ARBA" id="ARBA00004740"/>
    </source>
</evidence>
<evidence type="ECO:0000256" key="7">
    <source>
        <dbReference type="ARBA" id="ARBA00022525"/>
    </source>
</evidence>
<evidence type="ECO:0000259" key="16">
    <source>
        <dbReference type="Pfam" id="PF00703"/>
    </source>
</evidence>
<dbReference type="Gene3D" id="2.60.40.10">
    <property type="entry name" value="Immunoglobulins"/>
    <property type="match status" value="3"/>
</dbReference>
<comment type="pathway">
    <text evidence="4">Glycan metabolism; N-glycan degradation.</text>
</comment>
<dbReference type="GO" id="GO:0005764">
    <property type="term" value="C:lysosome"/>
    <property type="evidence" value="ECO:0007669"/>
    <property type="project" value="UniProtKB-SubCell"/>
</dbReference>
<dbReference type="InterPro" id="IPR013783">
    <property type="entry name" value="Ig-like_fold"/>
</dbReference>
<feature type="domain" description="Beta-mannosidase-like galactose-binding" evidence="19">
    <location>
        <begin position="36"/>
        <end position="207"/>
    </location>
</feature>
<dbReference type="SUPFAM" id="SSF49303">
    <property type="entry name" value="beta-Galactosidase/glucuronidase domain"/>
    <property type="match status" value="3"/>
</dbReference>
<evidence type="ECO:0000259" key="19">
    <source>
        <dbReference type="Pfam" id="PF22666"/>
    </source>
</evidence>
<dbReference type="GO" id="GO:0006516">
    <property type="term" value="P:glycoprotein catabolic process"/>
    <property type="evidence" value="ECO:0007669"/>
    <property type="project" value="TreeGrafter"/>
</dbReference>
<evidence type="ECO:0000256" key="9">
    <source>
        <dbReference type="ARBA" id="ARBA00022801"/>
    </source>
</evidence>
<gene>
    <name evidence="20" type="ORF">FX988_02746</name>
</gene>
<evidence type="ECO:0000256" key="8">
    <source>
        <dbReference type="ARBA" id="ARBA00022729"/>
    </source>
</evidence>
<feature type="domain" description="Glycoside hydrolase family 2 immunoglobulin-like beta-sandwich" evidence="16">
    <location>
        <begin position="218"/>
        <end position="325"/>
    </location>
</feature>
<evidence type="ECO:0000256" key="6">
    <source>
        <dbReference type="ARBA" id="ARBA00012754"/>
    </source>
</evidence>
<feature type="domain" description="Beta-mannosidase Ig-fold" evidence="17">
    <location>
        <begin position="776"/>
        <end position="856"/>
    </location>
</feature>
<organism evidence="20 21">
    <name type="scientific">Paraglaciecola mesophila</name>
    <dbReference type="NCBI Taxonomy" id="197222"/>
    <lineage>
        <taxon>Bacteria</taxon>
        <taxon>Pseudomonadati</taxon>
        <taxon>Pseudomonadota</taxon>
        <taxon>Gammaproteobacteria</taxon>
        <taxon>Alteromonadales</taxon>
        <taxon>Alteromonadaceae</taxon>
        <taxon>Paraglaciecola</taxon>
    </lineage>
</organism>
<sequence>MGGPALDSTAHFTTLVFMINEECMTQMKTLPLTGTWQFCQADKQDWRNAEVPGCNFTDLLAHNLIDDPFDRDNESHLQWIEKKDWHYRRSFNVSAAQLAHNEVNLVALGLDTFCDIYLNGQHLASGQNMFVGQHLACKSLLVEGENEVEIRFRSPMNEVYPQFIANGFTYPAENDKSDEKLSVFCRKAPCHFGWDWGPKFVTSGIWRDIYLAFIDGAEIKDVHFVQQALSAQRADFHFTLDVSAMTDFDAKLVVKCEQAPQLNQTLDVRLTGQANEQSMQVNFTLNDPKRWWPNGLGEAFLYDFSFELIKDKQVIARREQSVGLREIEVVNQADDMGESFYFKINGHPVFMKGANYIPDDSFIHRVNTQRHQQVFDAVVAGNMNMLRVWGGGIYQDDTFYELADRNGILVWQDFMFACTLYPGDEAFFANVKQEAEYNVRRLRNHPCIAMWCGNNEVDMAIEKWQWAEKFSYSDELYARLKQDYVNLFDTLLPSVVHALDSQRFYLRSSPIGFWENDEDNKANHHYWGVWHGEEPFTEYKKRVPRFMSEYGFQSFPIAESTHRFTLPEDRALDSEVMQVHQKHPRGNKLIRSYMDEEFNAPKDFDQLLYLSQVQQAQGLKMAFEAHRAAMPFCMGTLYWQLNDTWPAASWSGIDYYGRWKALHYQARRSFASQLLVIEPEQDELSVTLVSDALHTFAAKLEIQLYDFSGNTRWYHEQFVTVLANSTENVFSLNVEQFVPSHELASSVVVARLVQEDNSTLCENSHFFVPNKLLALQAANINCEHEIADQSLSLMFTTDTFVRQMYVSIAEQAGNFSDNFFDLLPQQVKTITIDLPNMSRQQIANLVDTVRWQSLLDSFSADALASKPAIGLKS</sequence>
<dbReference type="Pfam" id="PF22666">
    <property type="entry name" value="Glyco_hydro_2_N2"/>
    <property type="match status" value="1"/>
</dbReference>
<comment type="catalytic activity">
    <reaction evidence="1">
        <text>Hydrolysis of terminal, non-reducing beta-D-mannose residues in beta-D-mannosides.</text>
        <dbReference type="EC" id="3.2.1.25"/>
    </reaction>
</comment>
<evidence type="ECO:0000256" key="5">
    <source>
        <dbReference type="ARBA" id="ARBA00011738"/>
    </source>
</evidence>
<feature type="domain" description="Mannosidase Ig/CBM-like" evidence="18">
    <location>
        <begin position="683"/>
        <end position="771"/>
    </location>
</feature>
<evidence type="ECO:0000256" key="1">
    <source>
        <dbReference type="ARBA" id="ARBA00000829"/>
    </source>
</evidence>
<evidence type="ECO:0000313" key="21">
    <source>
        <dbReference type="Proteomes" id="UP000464524"/>
    </source>
</evidence>
<evidence type="ECO:0000256" key="10">
    <source>
        <dbReference type="ARBA" id="ARBA00023180"/>
    </source>
</evidence>
<dbReference type="InterPro" id="IPR050887">
    <property type="entry name" value="Beta-mannosidase_GH2"/>
</dbReference>
<dbReference type="InterPro" id="IPR041447">
    <property type="entry name" value="Mannosidase_ig"/>
</dbReference>
<dbReference type="Gene3D" id="3.20.20.80">
    <property type="entry name" value="Glycosidases"/>
    <property type="match status" value="1"/>
</dbReference>
<evidence type="ECO:0000259" key="18">
    <source>
        <dbReference type="Pfam" id="PF17786"/>
    </source>
</evidence>
<keyword evidence="11" id="KW-0458">Lysosome</keyword>
<dbReference type="PANTHER" id="PTHR43730:SF1">
    <property type="entry name" value="BETA-MANNOSIDASE"/>
    <property type="match status" value="1"/>
</dbReference>
<evidence type="ECO:0000256" key="15">
    <source>
        <dbReference type="ARBA" id="ARBA00041614"/>
    </source>
</evidence>
<comment type="subunit">
    <text evidence="5">Homodimer.</text>
</comment>
<keyword evidence="12 20" id="KW-0326">Glycosidase</keyword>
<dbReference type="InterPro" id="IPR017853">
    <property type="entry name" value="GH"/>
</dbReference>
<dbReference type="GO" id="GO:0005576">
    <property type="term" value="C:extracellular region"/>
    <property type="evidence" value="ECO:0007669"/>
    <property type="project" value="UniProtKB-SubCell"/>
</dbReference>
<proteinExistence type="inferred from homology"/>
<dbReference type="FunFam" id="2.60.120.260:FF:000060">
    <property type="entry name" value="Probable beta-mannosidase"/>
    <property type="match status" value="1"/>
</dbReference>
<keyword evidence="7" id="KW-0964">Secreted</keyword>
<dbReference type="SUPFAM" id="SSF51445">
    <property type="entry name" value="(Trans)glycosidases"/>
    <property type="match status" value="1"/>
</dbReference>
<dbReference type="AlphaFoldDB" id="A0A857JKA7"/>
<dbReference type="GO" id="GO:0005975">
    <property type="term" value="P:carbohydrate metabolic process"/>
    <property type="evidence" value="ECO:0007669"/>
    <property type="project" value="InterPro"/>
</dbReference>
<evidence type="ECO:0000259" key="17">
    <source>
        <dbReference type="Pfam" id="PF17753"/>
    </source>
</evidence>
<keyword evidence="21" id="KW-1185">Reference proteome</keyword>
<evidence type="ECO:0000256" key="3">
    <source>
        <dbReference type="ARBA" id="ARBA00004613"/>
    </source>
</evidence>
<dbReference type="EC" id="3.2.1.25" evidence="6"/>
<comment type="subcellular location">
    <subcellularLocation>
        <location evidence="2">Lysosome</location>
    </subcellularLocation>
    <subcellularLocation>
        <location evidence="3">Secreted</location>
    </subcellularLocation>
</comment>
<dbReference type="InterPro" id="IPR041625">
    <property type="entry name" value="Beta-mannosidase_Ig"/>
</dbReference>
<dbReference type="InterPro" id="IPR054593">
    <property type="entry name" value="Beta-mannosidase-like_N2"/>
</dbReference>
<dbReference type="InterPro" id="IPR036156">
    <property type="entry name" value="Beta-gal/glucu_dom_sf"/>
</dbReference>
<dbReference type="FunFam" id="3.20.20.80:FF:000050">
    <property type="entry name" value="Beta-mannosidase B"/>
    <property type="match status" value="1"/>
</dbReference>
<dbReference type="GO" id="GO:0004567">
    <property type="term" value="F:beta-mannosidase activity"/>
    <property type="evidence" value="ECO:0007669"/>
    <property type="project" value="UniProtKB-EC"/>
</dbReference>
<comment type="similarity">
    <text evidence="13">Belongs to the glycosyl hydrolase 2 family. Beta-mannosidase B subfamily.</text>
</comment>
<dbReference type="Pfam" id="PF17753">
    <property type="entry name" value="Ig_mannosidase"/>
    <property type="match status" value="1"/>
</dbReference>
<evidence type="ECO:0000256" key="14">
    <source>
        <dbReference type="ARBA" id="ARBA00041069"/>
    </source>
</evidence>
<keyword evidence="9 20" id="KW-0378">Hydrolase</keyword>
<dbReference type="EMBL" id="CP047656">
    <property type="protein sequence ID" value="QHJ12489.1"/>
    <property type="molecule type" value="Genomic_DNA"/>
</dbReference>
<dbReference type="Pfam" id="PF00703">
    <property type="entry name" value="Glyco_hydro_2"/>
    <property type="match status" value="1"/>
</dbReference>
<name>A0A857JKA7_9ALTE</name>
<keyword evidence="8" id="KW-0732">Signal</keyword>
<dbReference type="Pfam" id="PF17786">
    <property type="entry name" value="Mannosidase_ig"/>
    <property type="match status" value="1"/>
</dbReference>
<dbReference type="SUPFAM" id="SSF49785">
    <property type="entry name" value="Galactose-binding domain-like"/>
    <property type="match status" value="1"/>
</dbReference>
<evidence type="ECO:0000313" key="20">
    <source>
        <dbReference type="EMBL" id="QHJ12489.1"/>
    </source>
</evidence>
<dbReference type="KEGG" id="pmes:FX988_02746"/>
<dbReference type="Proteomes" id="UP000464524">
    <property type="component" value="Chromosome"/>
</dbReference>
<reference evidence="20 21" key="1">
    <citation type="submission" date="2019-12" db="EMBL/GenBank/DDBJ databases">
        <title>Genome sequencing and assembly of endphytes of Porphyra tenera.</title>
        <authorList>
            <person name="Park J.M."/>
            <person name="Shin R."/>
            <person name="Jo S.H."/>
        </authorList>
    </citation>
    <scope>NUCLEOTIDE SEQUENCE [LARGE SCALE GENOMIC DNA]</scope>
    <source>
        <strain evidence="20 21">GPM4</strain>
    </source>
</reference>
<protein>
    <recommendedName>
        <fullName evidence="14">Beta-mannosidase B</fullName>
        <ecNumber evidence="6">3.2.1.25</ecNumber>
    </recommendedName>
    <alternativeName>
        <fullName evidence="15">Mannanase B</fullName>
    </alternativeName>
</protein>
<evidence type="ECO:0000256" key="12">
    <source>
        <dbReference type="ARBA" id="ARBA00023295"/>
    </source>
</evidence>
<keyword evidence="10" id="KW-0325">Glycoprotein</keyword>
<evidence type="ECO:0000256" key="2">
    <source>
        <dbReference type="ARBA" id="ARBA00004371"/>
    </source>
</evidence>
<dbReference type="InterPro" id="IPR008979">
    <property type="entry name" value="Galactose-bd-like_sf"/>
</dbReference>
<dbReference type="InterPro" id="IPR006102">
    <property type="entry name" value="Ig-like_GH2"/>
</dbReference>